<evidence type="ECO:0000313" key="11">
    <source>
        <dbReference type="Proteomes" id="UP000222818"/>
    </source>
</evidence>
<dbReference type="Gene3D" id="4.10.860.120">
    <property type="entry name" value="RNA polymerase II, clamp domain"/>
    <property type="match status" value="1"/>
</dbReference>
<feature type="binding site" evidence="7">
    <location>
        <position position="466"/>
    </location>
    <ligand>
        <name>Mg(2+)</name>
        <dbReference type="ChEBI" id="CHEBI:18420"/>
    </ligand>
</feature>
<comment type="function">
    <text evidence="7 8">DNA-dependent RNA polymerase catalyzes the transcription of DNA into RNA using the four ribonucleoside triphosphates as substrates.</text>
</comment>
<dbReference type="GO" id="GO:0003899">
    <property type="term" value="F:DNA-directed RNA polymerase activity"/>
    <property type="evidence" value="ECO:0007669"/>
    <property type="project" value="UniProtKB-UniRule"/>
</dbReference>
<comment type="caution">
    <text evidence="10">The sequence shown here is derived from an EMBL/GenBank/DDBJ whole genome shotgun (WGS) entry which is preliminary data.</text>
</comment>
<feature type="binding site" evidence="7">
    <location>
        <position position="878"/>
    </location>
    <ligand>
        <name>Zn(2+)</name>
        <dbReference type="ChEBI" id="CHEBI:29105"/>
        <label>2</label>
    </ligand>
</feature>
<reference evidence="10 11" key="1">
    <citation type="journal article" date="2017" name="ISME J.">
        <title>Tremblaya phenacola PPER: an evolutionary beta-gammaproteobacterium collage.</title>
        <authorList>
            <person name="Gil R."/>
            <person name="Vargas-Chavez C."/>
            <person name="Lopez-Madrigal S."/>
            <person name="Santos-Garcia D."/>
            <person name="Latorre A."/>
            <person name="Moya A."/>
        </authorList>
    </citation>
    <scope>NUCLEOTIDE SEQUENCE [LARGE SCALE GENOMIC DNA]</scope>
    <source>
        <strain evidence="10 11">PPER</strain>
    </source>
</reference>
<dbReference type="InterPro" id="IPR007081">
    <property type="entry name" value="RNA_pol_Rpb1_5"/>
</dbReference>
<feature type="binding site" evidence="7">
    <location>
        <position position="89"/>
    </location>
    <ligand>
        <name>Zn(2+)</name>
        <dbReference type="ChEBI" id="CHEBI:29105"/>
        <label>1</label>
    </ligand>
</feature>
<dbReference type="Proteomes" id="UP000222818">
    <property type="component" value="Unassembled WGS sequence"/>
</dbReference>
<dbReference type="CDD" id="cd02655">
    <property type="entry name" value="RNAP_beta'_C"/>
    <property type="match status" value="1"/>
</dbReference>
<dbReference type="Pfam" id="PF05000">
    <property type="entry name" value="RNA_pol_Rpb1_4"/>
    <property type="match status" value="1"/>
</dbReference>
<keyword evidence="7" id="KW-0460">Magnesium</keyword>
<keyword evidence="7" id="KW-0862">Zinc</keyword>
<dbReference type="Gene3D" id="1.10.132.30">
    <property type="match status" value="1"/>
</dbReference>
<dbReference type="CDD" id="cd01609">
    <property type="entry name" value="RNAP_beta'_N"/>
    <property type="match status" value="1"/>
</dbReference>
<dbReference type="EMBL" id="MKGN01000019">
    <property type="protein sequence ID" value="PHN16221.1"/>
    <property type="molecule type" value="Genomic_DNA"/>
</dbReference>
<keyword evidence="1 7" id="KW-0240">DNA-directed RNA polymerase</keyword>
<dbReference type="EC" id="2.7.7.6" evidence="7"/>
<evidence type="ECO:0000259" key="9">
    <source>
        <dbReference type="SMART" id="SM00663"/>
    </source>
</evidence>
<dbReference type="InterPro" id="IPR044893">
    <property type="entry name" value="RNA_pol_Rpb1_clamp_domain"/>
</dbReference>
<dbReference type="InterPro" id="IPR007083">
    <property type="entry name" value="RNA_pol_Rpb1_4"/>
</dbReference>
<evidence type="ECO:0000256" key="3">
    <source>
        <dbReference type="ARBA" id="ARBA00022695"/>
    </source>
</evidence>
<feature type="binding site" evidence="7">
    <location>
        <position position="888"/>
    </location>
    <ligand>
        <name>Zn(2+)</name>
        <dbReference type="ChEBI" id="CHEBI:29105"/>
        <label>2</label>
    </ligand>
</feature>
<evidence type="ECO:0000256" key="7">
    <source>
        <dbReference type="HAMAP-Rule" id="MF_01322"/>
    </source>
</evidence>
<feature type="domain" description="RNA polymerase N-terminal" evidence="9">
    <location>
        <begin position="239"/>
        <end position="518"/>
    </location>
</feature>
<name>A0A2G0V6Y1_9PROT</name>
<dbReference type="InterPro" id="IPR006592">
    <property type="entry name" value="RNA_pol_N"/>
</dbReference>
<evidence type="ECO:0000256" key="6">
    <source>
        <dbReference type="ARBA" id="ARBA00048552"/>
    </source>
</evidence>
<dbReference type="Gene3D" id="1.10.1790.20">
    <property type="match status" value="1"/>
</dbReference>
<feature type="binding site" evidence="7">
    <location>
        <position position="885"/>
    </location>
    <ligand>
        <name>Zn(2+)</name>
        <dbReference type="ChEBI" id="CHEBI:29105"/>
        <label>2</label>
    </ligand>
</feature>
<sequence>MNSIEQFLLKSLYQVENDKAVGSVRISLASPSNIRAWSYGEVKTSDTINYRTLSPEKDGLFCCKIFGPIKNYECLCGRYRYFKYRGIVCEKCGVEVTLSKARRERLGHIELVVPVIHLWFLKASPTNLSSILNVTSNEAEKVIYLNAYIVTEPGSSSLRLGSVISEEEYQYRTKLHSGCFKAETGPEGVKKLLRLIDIESEMSSIRESLASEVQLFKTKPMLSRLRVLAAFKKLSVNPEWMVLNALPILPPDLRPIIPLAEDKLVTSDLNELYKKVINRNNRLRKLIELKAPDIMLKNEKRMLQDSVDALIDNNRKPNPTLGSNKKPLKSLSELLRGKAGRFRQNLLGKRVDYSGRSVITVEPNLKMHQCGIPKAMAVELFKPFIFGKLGKLGLTANVKAARKEIDNRSLAAWKALDEAVRGRYVLLNRAPTLHRLSIQALEPVLVEGHAIQLNPLVCSAFNADFDGDQMAVHVPLSLESQLESKHLITPNNNLTSVSNGRPIMIPAQDMVLGLYTCSMLLKNTHRKGPPLSDANEAIYVQSKDIMDLGCYIRIRIKETIKHRGSFEAFYIVWSTTVGRAILSKLLPANILFDRLNRTLKAKEVADIVQASILRSSKQATISFIEQLMQCGFNIATISGISISIEDMLTPKEKDGITLSAWDAVEDQNLQYYNRLTTQLERYNGLMEIWSKASDYVKNSLLFELSKTTKPNPIYAMVNSGSRGSTDQIKQITGMRGLMVKPDGTILETPITANFREGLTTLQYFISTHGARKGLTDTALKTANSGYLTRRLVDVAQKIVVTEWDCGSNTGINALITLKNKHELGHVSSWSLGRFCSSGIISTAGEVICDAGTLIEQATLETLMEPNIDTFHIRTPLTCSSQGGLCAMCYGCDVSTGIPISIGEAVGVVAAQSIGEPGTQLTMRTFHVGGVASYDTWSNVKAESKGVIYIHCSLRLVSNRTQERLSISKAGKLIILTRTKEVQRNFYVPYGSVVLFKELEHVDRKDVLYTWDQFNKPFIAETDGVIKLRHFVNNEAVQLQPTKTRKAKTTFIIRNAKGPKRPTLELLNPNGYSRKLLLMPGTIVISDVVQYVAVGQVVAYVPFNAKKNRDITGGLMRITDAFETRIQKDTKVLTTVPGFVSVKPDSVVVLKAIITSINTNNSKAEILSLSSETRIDVQNGQYVKKGDSLTDGTINPFVVLKTLGSEVLLVSITTEIQTIYQTQGVNINSKHIEVIVKQMLRYVRVISKGSASFYIGEQLERTRVDQGNKALLSIGHNIISYEYVLQGITKSSLSTCSFISAASFQETTRVLAKAASFGEQDYLLGLKENVIVGRMVPAGTGYIYHKHIKETH</sequence>
<dbReference type="InterPro" id="IPR042102">
    <property type="entry name" value="RNA_pol_Rpb1_3_sf"/>
</dbReference>
<dbReference type="GO" id="GO:0006351">
    <property type="term" value="P:DNA-templated transcription"/>
    <property type="evidence" value="ECO:0007669"/>
    <property type="project" value="UniProtKB-UniRule"/>
</dbReference>
<feature type="binding site" evidence="7">
    <location>
        <position position="76"/>
    </location>
    <ligand>
        <name>Zn(2+)</name>
        <dbReference type="ChEBI" id="CHEBI:29105"/>
        <label>1</label>
    </ligand>
</feature>
<dbReference type="InterPro" id="IPR045867">
    <property type="entry name" value="DNA-dir_RpoC_beta_prime"/>
</dbReference>
<keyword evidence="3 7" id="KW-0548">Nucleotidyltransferase</keyword>
<protein>
    <recommendedName>
        <fullName evidence="7">DNA-directed RNA polymerase subunit beta'</fullName>
        <shortName evidence="7">RNAP subunit beta'</shortName>
        <ecNumber evidence="7">2.7.7.6</ecNumber>
    </recommendedName>
    <alternativeName>
        <fullName evidence="7">RNA polymerase subunit beta'</fullName>
    </alternativeName>
    <alternativeName>
        <fullName evidence="7">Transcriptase subunit beta'</fullName>
    </alternativeName>
</protein>
<accession>A0A2G0V6Y1</accession>
<dbReference type="HAMAP" id="MF_01322">
    <property type="entry name" value="RNApol_bact_RpoC"/>
    <property type="match status" value="1"/>
</dbReference>
<dbReference type="InterPro" id="IPR012754">
    <property type="entry name" value="DNA-dir_RpoC_beta_prime_bact"/>
</dbReference>
<dbReference type="SMART" id="SM00663">
    <property type="entry name" value="RPOLA_N"/>
    <property type="match status" value="1"/>
</dbReference>
<feature type="binding site" evidence="7">
    <location>
        <position position="468"/>
    </location>
    <ligand>
        <name>Mg(2+)</name>
        <dbReference type="ChEBI" id="CHEBI:18420"/>
    </ligand>
</feature>
<dbReference type="Pfam" id="PF04998">
    <property type="entry name" value="RNA_pol_Rpb1_5"/>
    <property type="match status" value="1"/>
</dbReference>
<gene>
    <name evidence="7 10" type="primary">rpoC</name>
    <name evidence="10" type="ORF">TPPER_00214</name>
</gene>
<feature type="binding site" evidence="7">
    <location>
        <position position="92"/>
    </location>
    <ligand>
        <name>Zn(2+)</name>
        <dbReference type="ChEBI" id="CHEBI:29105"/>
        <label>1</label>
    </ligand>
</feature>
<keyword evidence="11" id="KW-1185">Reference proteome</keyword>
<keyword evidence="4 7" id="KW-0479">Metal-binding</keyword>
<dbReference type="GO" id="GO:0000428">
    <property type="term" value="C:DNA-directed RNA polymerase complex"/>
    <property type="evidence" value="ECO:0007669"/>
    <property type="project" value="UniProtKB-KW"/>
</dbReference>
<keyword evidence="2 7" id="KW-0808">Transferase</keyword>
<dbReference type="Gene3D" id="2.40.40.20">
    <property type="match status" value="1"/>
</dbReference>
<dbReference type="GO" id="GO:0000287">
    <property type="term" value="F:magnesium ion binding"/>
    <property type="evidence" value="ECO:0007669"/>
    <property type="project" value="UniProtKB-UniRule"/>
</dbReference>
<evidence type="ECO:0000256" key="4">
    <source>
        <dbReference type="ARBA" id="ARBA00022723"/>
    </source>
</evidence>
<feature type="binding site" evidence="7">
    <location>
        <position position="805"/>
    </location>
    <ligand>
        <name>Zn(2+)</name>
        <dbReference type="ChEBI" id="CHEBI:29105"/>
        <label>2</label>
    </ligand>
</feature>
<comment type="cofactor">
    <cofactor evidence="7">
        <name>Zn(2+)</name>
        <dbReference type="ChEBI" id="CHEBI:29105"/>
    </cofactor>
    <text evidence="7">Binds 2 Zn(2+) ions per subunit.</text>
</comment>
<dbReference type="InterPro" id="IPR000722">
    <property type="entry name" value="RNA_pol_asu"/>
</dbReference>
<organism evidence="10 11">
    <name type="scientific">Candidatus Tremblayella phenacoccinincola</name>
    <dbReference type="NCBI Taxonomy" id="1010676"/>
    <lineage>
        <taxon>Bacteria</taxon>
        <taxon>Pseudomonadati</taxon>
        <taxon>Pseudomonadota</taxon>
        <taxon>Betaproteobacteria</taxon>
        <taxon>Candidatus Tremblayella</taxon>
    </lineage>
</organism>
<dbReference type="Gene3D" id="1.10.150.390">
    <property type="match status" value="1"/>
</dbReference>
<dbReference type="GO" id="GO:0003677">
    <property type="term" value="F:DNA binding"/>
    <property type="evidence" value="ECO:0007669"/>
    <property type="project" value="UniProtKB-UniRule"/>
</dbReference>
<dbReference type="InterPro" id="IPR007080">
    <property type="entry name" value="RNA_pol_Rpb1_1"/>
</dbReference>
<comment type="catalytic activity">
    <reaction evidence="6 7 8">
        <text>RNA(n) + a ribonucleoside 5'-triphosphate = RNA(n+1) + diphosphate</text>
        <dbReference type="Rhea" id="RHEA:21248"/>
        <dbReference type="Rhea" id="RHEA-COMP:14527"/>
        <dbReference type="Rhea" id="RHEA-COMP:17342"/>
        <dbReference type="ChEBI" id="CHEBI:33019"/>
        <dbReference type="ChEBI" id="CHEBI:61557"/>
        <dbReference type="ChEBI" id="CHEBI:140395"/>
        <dbReference type="EC" id="2.7.7.6"/>
    </reaction>
</comment>
<dbReference type="SUPFAM" id="SSF64484">
    <property type="entry name" value="beta and beta-prime subunits of DNA dependent RNA-polymerase"/>
    <property type="match status" value="1"/>
</dbReference>
<dbReference type="OrthoDB" id="9815296at2"/>
<dbReference type="Pfam" id="PF04983">
    <property type="entry name" value="RNA_pol_Rpb1_3"/>
    <property type="match status" value="1"/>
</dbReference>
<dbReference type="Gene3D" id="2.40.50.100">
    <property type="match status" value="2"/>
</dbReference>
<dbReference type="PANTHER" id="PTHR19376:SF54">
    <property type="entry name" value="DNA-DIRECTED RNA POLYMERASE SUBUNIT BETA"/>
    <property type="match status" value="1"/>
</dbReference>
<evidence type="ECO:0000256" key="5">
    <source>
        <dbReference type="ARBA" id="ARBA00023163"/>
    </source>
</evidence>
<dbReference type="InterPro" id="IPR007066">
    <property type="entry name" value="RNA_pol_Rpb1_3"/>
</dbReference>
<proteinExistence type="inferred from homology"/>
<dbReference type="NCBIfam" id="TIGR02386">
    <property type="entry name" value="rpoC_TIGR"/>
    <property type="match status" value="1"/>
</dbReference>
<dbReference type="GO" id="GO:0008270">
    <property type="term" value="F:zinc ion binding"/>
    <property type="evidence" value="ECO:0007669"/>
    <property type="project" value="UniProtKB-UniRule"/>
</dbReference>
<evidence type="ECO:0000256" key="1">
    <source>
        <dbReference type="ARBA" id="ARBA00022478"/>
    </source>
</evidence>
<keyword evidence="5 7" id="KW-0804">Transcription</keyword>
<evidence type="ECO:0000256" key="2">
    <source>
        <dbReference type="ARBA" id="ARBA00022679"/>
    </source>
</evidence>
<dbReference type="Gene3D" id="1.10.40.90">
    <property type="match status" value="1"/>
</dbReference>
<dbReference type="Pfam" id="PF00623">
    <property type="entry name" value="RNA_pol_Rpb1_2"/>
    <property type="match status" value="2"/>
</dbReference>
<evidence type="ECO:0000256" key="8">
    <source>
        <dbReference type="RuleBase" id="RU004279"/>
    </source>
</evidence>
<dbReference type="Pfam" id="PF04997">
    <property type="entry name" value="RNA_pol_Rpb1_1"/>
    <property type="match status" value="1"/>
</dbReference>
<feature type="binding site" evidence="7">
    <location>
        <position position="74"/>
    </location>
    <ligand>
        <name>Zn(2+)</name>
        <dbReference type="ChEBI" id="CHEBI:29105"/>
        <label>1</label>
    </ligand>
</feature>
<comment type="cofactor">
    <cofactor evidence="7">
        <name>Mg(2+)</name>
        <dbReference type="ChEBI" id="CHEBI:18420"/>
    </cofactor>
    <text evidence="7">Binds 1 Mg(2+) ion per subunit.</text>
</comment>
<dbReference type="InterPro" id="IPR038120">
    <property type="entry name" value="Rpb1_funnel_sf"/>
</dbReference>
<dbReference type="PANTHER" id="PTHR19376">
    <property type="entry name" value="DNA-DIRECTED RNA POLYMERASE"/>
    <property type="match status" value="1"/>
</dbReference>
<feature type="binding site" evidence="7">
    <location>
        <position position="464"/>
    </location>
    <ligand>
        <name>Mg(2+)</name>
        <dbReference type="ChEBI" id="CHEBI:18420"/>
    </ligand>
</feature>
<dbReference type="Gene3D" id="1.10.274.100">
    <property type="entry name" value="RNA polymerase Rpb1, domain 3"/>
    <property type="match status" value="2"/>
</dbReference>
<comment type="similarity">
    <text evidence="7 8">Belongs to the RNA polymerase beta' chain family.</text>
</comment>
<comment type="subunit">
    <text evidence="7">The RNAP catalytic core consists of 2 alpha, 1 beta, 1 beta' and 1 omega subunit. When a sigma factor is associated with the core the holoenzyme is formed, which can initiate transcription.</text>
</comment>
<evidence type="ECO:0000313" key="10">
    <source>
        <dbReference type="EMBL" id="PHN16221.1"/>
    </source>
</evidence>